<dbReference type="STRING" id="679197.HMPREF9336_00464"/>
<sequence length="191" mass="21125">MERVDPVALELIGPRLRRLRQQRAMTLRDVAEATALTTSTLSRLESGQRKPTLELLLPLARLYRVALDDIVDAPPTGDPRVHLKPIRRDGKVIVPLTRRPGGLQALKFVHPPNPDGAVPPQRSHDGYIWIYVLNGALRLVLGDSDIVMRAGEVAEFDTRVPHGLASAGPEPVEYIGIYGPNGERMRQLDEA</sequence>
<dbReference type="eggNOG" id="COG1396">
    <property type="taxonomic scope" value="Bacteria"/>
</dbReference>
<keyword evidence="1" id="KW-0238">DNA-binding</keyword>
<dbReference type="CDD" id="cd02209">
    <property type="entry name" value="cupin_XRE_C"/>
    <property type="match status" value="1"/>
</dbReference>
<evidence type="ECO:0000256" key="1">
    <source>
        <dbReference type="ARBA" id="ARBA00023125"/>
    </source>
</evidence>
<gene>
    <name evidence="3" type="ORF">HMPREF9336_00464</name>
</gene>
<evidence type="ECO:0000313" key="4">
    <source>
        <dbReference type="Proteomes" id="UP000004816"/>
    </source>
</evidence>
<feature type="domain" description="HTH cro/C1-type" evidence="2">
    <location>
        <begin position="16"/>
        <end position="70"/>
    </location>
</feature>
<proteinExistence type="predicted"/>
<dbReference type="RefSeq" id="WP_007467429.1">
    <property type="nucleotide sequence ID" value="NZ_KI391954.1"/>
</dbReference>
<dbReference type="GO" id="GO:0005829">
    <property type="term" value="C:cytosol"/>
    <property type="evidence" value="ECO:0007669"/>
    <property type="project" value="TreeGrafter"/>
</dbReference>
<dbReference type="Pfam" id="PF13560">
    <property type="entry name" value="HTH_31"/>
    <property type="match status" value="1"/>
</dbReference>
<evidence type="ECO:0000259" key="2">
    <source>
        <dbReference type="PROSITE" id="PS50943"/>
    </source>
</evidence>
<dbReference type="InterPro" id="IPR014710">
    <property type="entry name" value="RmlC-like_jellyroll"/>
</dbReference>
<dbReference type="Gene3D" id="2.60.120.10">
    <property type="entry name" value="Jelly Rolls"/>
    <property type="match status" value="1"/>
</dbReference>
<dbReference type="GO" id="GO:0003700">
    <property type="term" value="F:DNA-binding transcription factor activity"/>
    <property type="evidence" value="ECO:0007669"/>
    <property type="project" value="TreeGrafter"/>
</dbReference>
<dbReference type="SUPFAM" id="SSF51182">
    <property type="entry name" value="RmlC-like cupins"/>
    <property type="match status" value="1"/>
</dbReference>
<dbReference type="PROSITE" id="PS50943">
    <property type="entry name" value="HTH_CROC1"/>
    <property type="match status" value="1"/>
</dbReference>
<dbReference type="HOGENOM" id="CLU_085376_2_0_11"/>
<dbReference type="InterPro" id="IPR010982">
    <property type="entry name" value="Lambda_DNA-bd_dom_sf"/>
</dbReference>
<dbReference type="GO" id="GO:0003677">
    <property type="term" value="F:DNA binding"/>
    <property type="evidence" value="ECO:0007669"/>
    <property type="project" value="UniProtKB-KW"/>
</dbReference>
<dbReference type="PANTHER" id="PTHR46797:SF1">
    <property type="entry name" value="METHYLPHOSPHONATE SYNTHASE"/>
    <property type="match status" value="1"/>
</dbReference>
<dbReference type="InterPro" id="IPR013096">
    <property type="entry name" value="Cupin_2"/>
</dbReference>
<dbReference type="Pfam" id="PF07883">
    <property type="entry name" value="Cupin_2"/>
    <property type="match status" value="1"/>
</dbReference>
<reference evidence="3 4" key="1">
    <citation type="journal article" date="2011" name="Stand. Genomic Sci.">
        <title>High quality draft genome sequence of Segniliparus rugosus CDC 945(T)= (ATCC BAA-974(T)).</title>
        <authorList>
            <person name="Earl A.M."/>
            <person name="Desjardins C.A."/>
            <person name="Fitzgerald M.G."/>
            <person name="Arachchi H.M."/>
            <person name="Zeng Q."/>
            <person name="Mehta T."/>
            <person name="Griggs A."/>
            <person name="Birren B.W."/>
            <person name="Toney N.C."/>
            <person name="Carr J."/>
            <person name="Posey J."/>
            <person name="Butler W.R."/>
        </authorList>
    </citation>
    <scope>NUCLEOTIDE SEQUENCE [LARGE SCALE GENOMIC DNA]</scope>
    <source>
        <strain evidence="4">ATCC BAA-974 / DSM 45345 / CCUG 50838 / CIP 108380 / JCM 13579 / CDC 945</strain>
    </source>
</reference>
<dbReference type="CDD" id="cd00093">
    <property type="entry name" value="HTH_XRE"/>
    <property type="match status" value="1"/>
</dbReference>
<organism evidence="3 4">
    <name type="scientific">Segniliparus rugosus (strain ATCC BAA-974 / DSM 45345 / CCUG 50838 / CIP 108380 / JCM 13579 / CDC 945)</name>
    <dbReference type="NCBI Taxonomy" id="679197"/>
    <lineage>
        <taxon>Bacteria</taxon>
        <taxon>Bacillati</taxon>
        <taxon>Actinomycetota</taxon>
        <taxon>Actinomycetes</taxon>
        <taxon>Mycobacteriales</taxon>
        <taxon>Segniliparaceae</taxon>
        <taxon>Segniliparus</taxon>
    </lineage>
</organism>
<dbReference type="Proteomes" id="UP000004816">
    <property type="component" value="Unassembled WGS sequence"/>
</dbReference>
<dbReference type="AlphaFoldDB" id="E5XLU5"/>
<dbReference type="InterPro" id="IPR001387">
    <property type="entry name" value="Cro/C1-type_HTH"/>
</dbReference>
<accession>E5XLU5</accession>
<dbReference type="PANTHER" id="PTHR46797">
    <property type="entry name" value="HTH-TYPE TRANSCRIPTIONAL REGULATOR"/>
    <property type="match status" value="1"/>
</dbReference>
<comment type="caution">
    <text evidence="3">The sequence shown here is derived from an EMBL/GenBank/DDBJ whole genome shotgun (WGS) entry which is preliminary data.</text>
</comment>
<dbReference type="SMART" id="SM00530">
    <property type="entry name" value="HTH_XRE"/>
    <property type="match status" value="1"/>
</dbReference>
<evidence type="ECO:0000313" key="3">
    <source>
        <dbReference type="EMBL" id="EFV14672.1"/>
    </source>
</evidence>
<dbReference type="InterPro" id="IPR050807">
    <property type="entry name" value="TransReg_Diox_bact_type"/>
</dbReference>
<dbReference type="EMBL" id="ACZI02000003">
    <property type="protein sequence ID" value="EFV14672.1"/>
    <property type="molecule type" value="Genomic_DNA"/>
</dbReference>
<keyword evidence="4" id="KW-1185">Reference proteome</keyword>
<dbReference type="InterPro" id="IPR011051">
    <property type="entry name" value="RmlC_Cupin_sf"/>
</dbReference>
<dbReference type="SUPFAM" id="SSF47413">
    <property type="entry name" value="lambda repressor-like DNA-binding domains"/>
    <property type="match status" value="1"/>
</dbReference>
<dbReference type="OrthoDB" id="513181at2"/>
<protein>
    <recommendedName>
        <fullName evidence="2">HTH cro/C1-type domain-containing protein</fullName>
    </recommendedName>
</protein>
<dbReference type="Gene3D" id="1.10.260.40">
    <property type="entry name" value="lambda repressor-like DNA-binding domains"/>
    <property type="match status" value="1"/>
</dbReference>
<name>E5XLU5_SEGRC</name>